<comment type="caution">
    <text evidence="1">The sequence shown here is derived from an EMBL/GenBank/DDBJ whole genome shotgun (WGS) entry which is preliminary data.</text>
</comment>
<gene>
    <name evidence="1" type="ORF">GE061_008289</name>
</gene>
<reference evidence="1" key="1">
    <citation type="journal article" date="2021" name="Mol. Ecol. Resour.">
        <title>Apolygus lucorum genome provides insights into omnivorousness and mesophyll feeding.</title>
        <authorList>
            <person name="Liu Y."/>
            <person name="Liu H."/>
            <person name="Wang H."/>
            <person name="Huang T."/>
            <person name="Liu B."/>
            <person name="Yang B."/>
            <person name="Yin L."/>
            <person name="Li B."/>
            <person name="Zhang Y."/>
            <person name="Zhang S."/>
            <person name="Jiang F."/>
            <person name="Zhang X."/>
            <person name="Ren Y."/>
            <person name="Wang B."/>
            <person name="Wang S."/>
            <person name="Lu Y."/>
            <person name="Wu K."/>
            <person name="Fan W."/>
            <person name="Wang G."/>
        </authorList>
    </citation>
    <scope>NUCLEOTIDE SEQUENCE</scope>
    <source>
        <strain evidence="1">12Hb</strain>
    </source>
</reference>
<dbReference type="OrthoDB" id="10540537at2759"/>
<dbReference type="EMBL" id="WIXP02000016">
    <property type="protein sequence ID" value="KAF6198541.1"/>
    <property type="molecule type" value="Genomic_DNA"/>
</dbReference>
<name>A0A6A4J0S6_APOLU</name>
<dbReference type="Proteomes" id="UP000466442">
    <property type="component" value="Linkage Group LG16"/>
</dbReference>
<dbReference type="AlphaFoldDB" id="A0A6A4J0S6"/>
<sequence>MEVIVLLVMLFCTVGPCVSKDSDRVPSPNDVERILMVKMNESDVFPCVSAARTASVRKTSGKRREHEEMKGFWEGPSMCSKCVACAALVFGLLEEFSKRESSKLRDDVLNVVCDVRMPMYRIWDVGGIRYFGEPTVNARHVLKHESLVPSVQYVCRTMKNMTTGQELYNLWSQDRLKFMNRLCFNAYFHPGLASCRGLLKQTKGIDRMKVCRKPIWAYVLERIFSWNQISYKYCEEQEYRKLLSWYTLGNHDYNE</sequence>
<organism evidence="1 2">
    <name type="scientific">Apolygus lucorum</name>
    <name type="common">Small green plant bug</name>
    <name type="synonym">Lygocoris lucorum</name>
    <dbReference type="NCBI Taxonomy" id="248454"/>
    <lineage>
        <taxon>Eukaryota</taxon>
        <taxon>Metazoa</taxon>
        <taxon>Ecdysozoa</taxon>
        <taxon>Arthropoda</taxon>
        <taxon>Hexapoda</taxon>
        <taxon>Insecta</taxon>
        <taxon>Pterygota</taxon>
        <taxon>Neoptera</taxon>
        <taxon>Paraneoptera</taxon>
        <taxon>Hemiptera</taxon>
        <taxon>Heteroptera</taxon>
        <taxon>Panheteroptera</taxon>
        <taxon>Cimicomorpha</taxon>
        <taxon>Miridae</taxon>
        <taxon>Mirini</taxon>
        <taxon>Apolygus</taxon>
    </lineage>
</organism>
<evidence type="ECO:0000313" key="1">
    <source>
        <dbReference type="EMBL" id="KAF6198541.1"/>
    </source>
</evidence>
<evidence type="ECO:0000313" key="2">
    <source>
        <dbReference type="Proteomes" id="UP000466442"/>
    </source>
</evidence>
<proteinExistence type="predicted"/>
<accession>A0A6A4J0S6</accession>
<keyword evidence="2" id="KW-1185">Reference proteome</keyword>
<protein>
    <submittedName>
        <fullName evidence="1">Uncharacterized protein</fullName>
    </submittedName>
</protein>